<dbReference type="PROSITE" id="PS52016">
    <property type="entry name" value="TONB_DEPENDENT_REC_3"/>
    <property type="match status" value="1"/>
</dbReference>
<evidence type="ECO:0000256" key="10">
    <source>
        <dbReference type="PROSITE-ProRule" id="PRU01360"/>
    </source>
</evidence>
<gene>
    <name evidence="14" type="ORF">J7I42_29710</name>
</gene>
<dbReference type="InterPro" id="IPR000531">
    <property type="entry name" value="Beta-barrel_TonB"/>
</dbReference>
<sequence length="817" mass="92696">MIRQLMCFSLVPVFNSNQSHELLKRIVAPSNKVLRFCVTCMVLLFAMGPLHAQTSKYTINGYVKDEGSGEVLINATVTMQPSGVAVMTNSYGYYSVTLPAGKYTMSITYSGYKTIQKEIELKGNSTFDISLPAGGKDMAEVVITGEKRLRRTNTVGMGIQQLSAAQIKKIPAFMGEPDVVKALLTLPGVTTVGEGSSGFNVRGGNVDENLIIMDEAPVYNSSHLLGFFSVFNPDAVKNVTMYKSAFPAEYGGRTSSVLDIRMKEGNNQKYHVNGGIGNVFSRVAVEGPLQKDRSSFVVAARRSYIDVLAKPFLKEEDRNSTMYFYDLTAKLNYELNDKNTIYLSGYFGQDVFGFGNQVKFKWGNTTGTFRWNHLFNRKLFLNTSVYYSKYNYSLAFKSDDEIQQGYDWTSDIQTYGIKPSLTWFASNKHTIKTGVNAIYYNFYPGKGVANSEGSKNQIELDRRYGAETAAFLEDTWKLNPQWQIQAGVRLNRYAYLGNTTVFHFRDTTPNVRKPLDYAEDVTSKKPVNDWVFFEPRLSLRYEIKKNTFFKAGYSRTTQYLHLLSNTASPTPVDLYFPSTNNIKPSLTDQYSVGFVTLPSGWPIEISVETFYKKMDDLLDYIDNATLDLNQLVEADLLTGKGKSYGVEVEMKKETGKWQGWVNYTLSRSLRKTAGISNDDWYLSRYDRTHVLNSCVMYNRSEKWQFSANFTFGSGTPSTFPDSKLDIQGMPIPYNSTNKRNDFRLPAYHRLDVSATMQGRQGKKMKQEWVFGIYNVYAHKNAYSIYFQQNKDEPEKKEAIRLSIIGSLIPSVTWNFKF</sequence>
<name>A0ABS3Z2V2_9BACT</name>
<dbReference type="InterPro" id="IPR039426">
    <property type="entry name" value="TonB-dep_rcpt-like"/>
</dbReference>
<dbReference type="PANTHER" id="PTHR30069:SF29">
    <property type="entry name" value="HEMOGLOBIN AND HEMOGLOBIN-HAPTOGLOBIN-BINDING PROTEIN 1-RELATED"/>
    <property type="match status" value="1"/>
</dbReference>
<dbReference type="Pfam" id="PF00593">
    <property type="entry name" value="TonB_dep_Rec_b-barrel"/>
    <property type="match status" value="1"/>
</dbReference>
<feature type="domain" description="TonB-dependent receptor-like beta-barrel" evidence="12">
    <location>
        <begin position="335"/>
        <end position="774"/>
    </location>
</feature>
<dbReference type="Pfam" id="PF07715">
    <property type="entry name" value="Plug"/>
    <property type="match status" value="1"/>
</dbReference>
<organism evidence="14 15">
    <name type="scientific">Niastella soli</name>
    <dbReference type="NCBI Taxonomy" id="2821487"/>
    <lineage>
        <taxon>Bacteria</taxon>
        <taxon>Pseudomonadati</taxon>
        <taxon>Bacteroidota</taxon>
        <taxon>Chitinophagia</taxon>
        <taxon>Chitinophagales</taxon>
        <taxon>Chitinophagaceae</taxon>
        <taxon>Niastella</taxon>
    </lineage>
</organism>
<keyword evidence="8 14" id="KW-0675">Receptor</keyword>
<dbReference type="Gene3D" id="2.40.170.20">
    <property type="entry name" value="TonB-dependent receptor, beta-barrel domain"/>
    <property type="match status" value="1"/>
</dbReference>
<feature type="domain" description="TonB-dependent receptor plug" evidence="13">
    <location>
        <begin position="159"/>
        <end position="254"/>
    </location>
</feature>
<reference evidence="14 15" key="1">
    <citation type="submission" date="2021-03" db="EMBL/GenBank/DDBJ databases">
        <title>Assistant Professor.</title>
        <authorList>
            <person name="Huq M.A."/>
        </authorList>
    </citation>
    <scope>NUCLEOTIDE SEQUENCE [LARGE SCALE GENOMIC DNA]</scope>
    <source>
        <strain evidence="14 15">MAH-29</strain>
    </source>
</reference>
<dbReference type="PANTHER" id="PTHR30069">
    <property type="entry name" value="TONB-DEPENDENT OUTER MEMBRANE RECEPTOR"/>
    <property type="match status" value="1"/>
</dbReference>
<comment type="subcellular location">
    <subcellularLocation>
        <location evidence="1 10">Cell outer membrane</location>
        <topology evidence="1 10">Multi-pass membrane protein</topology>
    </subcellularLocation>
</comment>
<dbReference type="InterPro" id="IPR012910">
    <property type="entry name" value="Plug_dom"/>
</dbReference>
<keyword evidence="4 10" id="KW-0812">Transmembrane</keyword>
<evidence type="ECO:0000256" key="5">
    <source>
        <dbReference type="ARBA" id="ARBA00022729"/>
    </source>
</evidence>
<dbReference type="InterPro" id="IPR036942">
    <property type="entry name" value="Beta-barrel_TonB_sf"/>
</dbReference>
<evidence type="ECO:0000313" key="15">
    <source>
        <dbReference type="Proteomes" id="UP000677244"/>
    </source>
</evidence>
<evidence type="ECO:0000256" key="2">
    <source>
        <dbReference type="ARBA" id="ARBA00022448"/>
    </source>
</evidence>
<dbReference type="Pfam" id="PF13715">
    <property type="entry name" value="CarbopepD_reg_2"/>
    <property type="match status" value="1"/>
</dbReference>
<keyword evidence="5" id="KW-0732">Signal</keyword>
<evidence type="ECO:0000256" key="8">
    <source>
        <dbReference type="ARBA" id="ARBA00023170"/>
    </source>
</evidence>
<accession>A0ABS3Z2V2</accession>
<evidence type="ECO:0000256" key="3">
    <source>
        <dbReference type="ARBA" id="ARBA00022452"/>
    </source>
</evidence>
<dbReference type="RefSeq" id="WP_209143151.1">
    <property type="nucleotide sequence ID" value="NZ_JAGHKO010000014.1"/>
</dbReference>
<keyword evidence="9 10" id="KW-0998">Cell outer membrane</keyword>
<dbReference type="Gene3D" id="2.170.130.10">
    <property type="entry name" value="TonB-dependent receptor, plug domain"/>
    <property type="match status" value="1"/>
</dbReference>
<evidence type="ECO:0000256" key="1">
    <source>
        <dbReference type="ARBA" id="ARBA00004571"/>
    </source>
</evidence>
<dbReference type="EMBL" id="JAGHKO010000014">
    <property type="protein sequence ID" value="MBO9204501.1"/>
    <property type="molecule type" value="Genomic_DNA"/>
</dbReference>
<evidence type="ECO:0000259" key="12">
    <source>
        <dbReference type="Pfam" id="PF00593"/>
    </source>
</evidence>
<protein>
    <submittedName>
        <fullName evidence="14">TonB-dependent receptor</fullName>
    </submittedName>
</protein>
<dbReference type="SUPFAM" id="SSF56935">
    <property type="entry name" value="Porins"/>
    <property type="match status" value="1"/>
</dbReference>
<dbReference type="InterPro" id="IPR037066">
    <property type="entry name" value="Plug_dom_sf"/>
</dbReference>
<keyword evidence="2 10" id="KW-0813">Transport</keyword>
<dbReference type="Proteomes" id="UP000677244">
    <property type="component" value="Unassembled WGS sequence"/>
</dbReference>
<evidence type="ECO:0000256" key="7">
    <source>
        <dbReference type="ARBA" id="ARBA00023136"/>
    </source>
</evidence>
<evidence type="ECO:0000313" key="14">
    <source>
        <dbReference type="EMBL" id="MBO9204501.1"/>
    </source>
</evidence>
<dbReference type="Gene3D" id="2.60.40.1120">
    <property type="entry name" value="Carboxypeptidase-like, regulatory domain"/>
    <property type="match status" value="1"/>
</dbReference>
<evidence type="ECO:0000259" key="13">
    <source>
        <dbReference type="Pfam" id="PF07715"/>
    </source>
</evidence>
<keyword evidence="3 10" id="KW-1134">Transmembrane beta strand</keyword>
<keyword evidence="6 11" id="KW-0798">TonB box</keyword>
<comment type="caution">
    <text evidence="14">The sequence shown here is derived from an EMBL/GenBank/DDBJ whole genome shotgun (WGS) entry which is preliminary data.</text>
</comment>
<evidence type="ECO:0000256" key="11">
    <source>
        <dbReference type="RuleBase" id="RU003357"/>
    </source>
</evidence>
<evidence type="ECO:0000256" key="9">
    <source>
        <dbReference type="ARBA" id="ARBA00023237"/>
    </source>
</evidence>
<keyword evidence="7 10" id="KW-0472">Membrane</keyword>
<dbReference type="InterPro" id="IPR008969">
    <property type="entry name" value="CarboxyPept-like_regulatory"/>
</dbReference>
<evidence type="ECO:0000256" key="4">
    <source>
        <dbReference type="ARBA" id="ARBA00022692"/>
    </source>
</evidence>
<proteinExistence type="inferred from homology"/>
<keyword evidence="15" id="KW-1185">Reference proteome</keyword>
<dbReference type="SUPFAM" id="SSF49464">
    <property type="entry name" value="Carboxypeptidase regulatory domain-like"/>
    <property type="match status" value="1"/>
</dbReference>
<comment type="similarity">
    <text evidence="10 11">Belongs to the TonB-dependent receptor family.</text>
</comment>
<evidence type="ECO:0000256" key="6">
    <source>
        <dbReference type="ARBA" id="ARBA00023077"/>
    </source>
</evidence>